<proteinExistence type="predicted"/>
<dbReference type="Proteomes" id="UP001501588">
    <property type="component" value="Unassembled WGS sequence"/>
</dbReference>
<accession>A0ABN1ENZ7</accession>
<keyword evidence="1" id="KW-0285">Flavoprotein</keyword>
<dbReference type="RefSeq" id="WP_343893740.1">
    <property type="nucleotide sequence ID" value="NZ_BAAAFZ010000008.1"/>
</dbReference>
<keyword evidence="5" id="KW-1185">Reference proteome</keyword>
<evidence type="ECO:0000256" key="2">
    <source>
        <dbReference type="ARBA" id="ARBA00022643"/>
    </source>
</evidence>
<sequence length="382" mass="38995">MALRTRLCGMLGIEHPILLAGMGRASTPELAAAVSDAGGLGVLGAATCGPNRLRQWIRRTRALTGKPFGVDTLLPASVRRGGGSNAGGPSAEEMLGQHRRFARDFLQAEGLPELDAAALDDALGRDGADRDGPPPLTREFFEAQMEVVVEERVPVYAAGLGNPGPWVERLRRNGTVVLAVVGTTRHARQVVDAGVDAVVAQGHDGGGHNAPVGTMALVPQVVDAVGDRVPVVGAGGIGDGRGVAAALMLGAEGAWIGTAFLATTEAGIPEAQKRALVAAGDEGTTVSRSVTGKPARMLKNRWAQAYAEAGLEPLPMPRQGAVSAPVTAAAMAAGRADVWGGFAGQGLGMVRAVRPAAEVLRGIVEGAERALAERAAGLLGRG</sequence>
<protein>
    <submittedName>
        <fullName evidence="4">Nitronate monooxygenase family protein</fullName>
    </submittedName>
</protein>
<comment type="caution">
    <text evidence="4">The sequence shown here is derived from an EMBL/GenBank/DDBJ whole genome shotgun (WGS) entry which is preliminary data.</text>
</comment>
<evidence type="ECO:0000313" key="5">
    <source>
        <dbReference type="Proteomes" id="UP001501588"/>
    </source>
</evidence>
<dbReference type="CDD" id="cd04730">
    <property type="entry name" value="NPD_like"/>
    <property type="match status" value="1"/>
</dbReference>
<evidence type="ECO:0000256" key="3">
    <source>
        <dbReference type="ARBA" id="ARBA00023002"/>
    </source>
</evidence>
<dbReference type="InterPro" id="IPR013785">
    <property type="entry name" value="Aldolase_TIM"/>
</dbReference>
<dbReference type="SUPFAM" id="SSF51412">
    <property type="entry name" value="Inosine monophosphate dehydrogenase (IMPDH)"/>
    <property type="match status" value="1"/>
</dbReference>
<evidence type="ECO:0000256" key="1">
    <source>
        <dbReference type="ARBA" id="ARBA00022630"/>
    </source>
</evidence>
<organism evidence="4 5">
    <name type="scientific">Craurococcus roseus</name>
    <dbReference type="NCBI Taxonomy" id="77585"/>
    <lineage>
        <taxon>Bacteria</taxon>
        <taxon>Pseudomonadati</taxon>
        <taxon>Pseudomonadota</taxon>
        <taxon>Alphaproteobacteria</taxon>
        <taxon>Acetobacterales</taxon>
        <taxon>Acetobacteraceae</taxon>
        <taxon>Craurococcus</taxon>
    </lineage>
</organism>
<dbReference type="InterPro" id="IPR004136">
    <property type="entry name" value="NMO"/>
</dbReference>
<name>A0ABN1ENZ7_9PROT</name>
<dbReference type="EMBL" id="BAAAFZ010000008">
    <property type="protein sequence ID" value="GAA0570794.1"/>
    <property type="molecule type" value="Genomic_DNA"/>
</dbReference>
<keyword evidence="4" id="KW-0503">Monooxygenase</keyword>
<dbReference type="Pfam" id="PF03060">
    <property type="entry name" value="NMO"/>
    <property type="match status" value="1"/>
</dbReference>
<dbReference type="PANTHER" id="PTHR32332:SF38">
    <property type="entry name" value="MONOOXYGENASE RV1533-RELATED"/>
    <property type="match status" value="1"/>
</dbReference>
<reference evidence="4 5" key="1">
    <citation type="journal article" date="2019" name="Int. J. Syst. Evol. Microbiol.">
        <title>The Global Catalogue of Microorganisms (GCM) 10K type strain sequencing project: providing services to taxonomists for standard genome sequencing and annotation.</title>
        <authorList>
            <consortium name="The Broad Institute Genomics Platform"/>
            <consortium name="The Broad Institute Genome Sequencing Center for Infectious Disease"/>
            <person name="Wu L."/>
            <person name="Ma J."/>
        </authorList>
    </citation>
    <scope>NUCLEOTIDE SEQUENCE [LARGE SCALE GENOMIC DNA]</scope>
    <source>
        <strain evidence="4 5">JCM 9933</strain>
    </source>
</reference>
<evidence type="ECO:0000313" key="4">
    <source>
        <dbReference type="EMBL" id="GAA0570794.1"/>
    </source>
</evidence>
<dbReference type="Gene3D" id="3.20.20.70">
    <property type="entry name" value="Aldolase class I"/>
    <property type="match status" value="1"/>
</dbReference>
<keyword evidence="2" id="KW-0288">FMN</keyword>
<dbReference type="PANTHER" id="PTHR32332">
    <property type="entry name" value="2-NITROPROPANE DIOXYGENASE"/>
    <property type="match status" value="1"/>
</dbReference>
<keyword evidence="3" id="KW-0560">Oxidoreductase</keyword>
<gene>
    <name evidence="4" type="ORF">GCM10009416_06710</name>
</gene>
<dbReference type="GO" id="GO:0004497">
    <property type="term" value="F:monooxygenase activity"/>
    <property type="evidence" value="ECO:0007669"/>
    <property type="project" value="UniProtKB-KW"/>
</dbReference>